<evidence type="ECO:0000256" key="2">
    <source>
        <dbReference type="SAM" id="SignalP"/>
    </source>
</evidence>
<gene>
    <name evidence="3" type="ORF">LPJ61_006076</name>
</gene>
<feature type="signal peptide" evidence="2">
    <location>
        <begin position="1"/>
        <end position="20"/>
    </location>
</feature>
<protein>
    <submittedName>
        <fullName evidence="3">Uncharacterized protein</fullName>
    </submittedName>
</protein>
<evidence type="ECO:0000256" key="1">
    <source>
        <dbReference type="ARBA" id="ARBA00022801"/>
    </source>
</evidence>
<dbReference type="SUPFAM" id="SSF52266">
    <property type="entry name" value="SGNH hydrolase"/>
    <property type="match status" value="1"/>
</dbReference>
<feature type="chain" id="PRO_5040890074" evidence="2">
    <location>
        <begin position="21"/>
        <end position="357"/>
    </location>
</feature>
<evidence type="ECO:0000313" key="4">
    <source>
        <dbReference type="Proteomes" id="UP001143981"/>
    </source>
</evidence>
<dbReference type="InterPro" id="IPR001087">
    <property type="entry name" value="GDSL"/>
</dbReference>
<dbReference type="Proteomes" id="UP001143981">
    <property type="component" value="Unassembled WGS sequence"/>
</dbReference>
<name>A0A9W8CRH7_9FUNG</name>
<dbReference type="Gene3D" id="3.40.50.1110">
    <property type="entry name" value="SGNH hydrolase"/>
    <property type="match status" value="1"/>
</dbReference>
<sequence length="357" mass="38677">MKLVIPLAALAATLAASVQAATPTLYVFGDSLSDIGTLQQLTLGLIPPPPYWKGRFSSGPVWNEYLAPLLGYNLYNKAIGGATSDNIDASVLNLVPLMPINIPSCQNQIDFFKAINPLYALSPSRNDDIAVLEIGANDFFAKVFKMATNTLTVDSFINTLSSAVLSQLEQLRRIGFKNFVIPDMAYIQHTPFAKLLKVESIANTTVIRYNNMLTTKINSWASTAQGLGFVAIAPIGKFVEVTALSPTVSQALGLTDVTTSCVGGNFLNLLQADNKMIALLDLVLNADENVMCDNPSTNYFFDIVHPAERVQRLFGYFAKSVVDAARKGQAFEMSEANILSLIKTYGLNTPAPKPARV</sequence>
<dbReference type="AlphaFoldDB" id="A0A9W8CRH7"/>
<dbReference type="Pfam" id="PF00657">
    <property type="entry name" value="Lipase_GDSL"/>
    <property type="match status" value="1"/>
</dbReference>
<dbReference type="InterPro" id="IPR036514">
    <property type="entry name" value="SGNH_hydro_sf"/>
</dbReference>
<dbReference type="EMBL" id="JANBOI010002548">
    <property type="protein sequence ID" value="KAJ1721138.1"/>
    <property type="molecule type" value="Genomic_DNA"/>
</dbReference>
<evidence type="ECO:0000313" key="3">
    <source>
        <dbReference type="EMBL" id="KAJ1721138.1"/>
    </source>
</evidence>
<dbReference type="OrthoDB" id="1600564at2759"/>
<dbReference type="CDD" id="cd01846">
    <property type="entry name" value="fatty_acyltransferase_like"/>
    <property type="match status" value="1"/>
</dbReference>
<dbReference type="InterPro" id="IPR051058">
    <property type="entry name" value="GDSL_Est/Lipase"/>
</dbReference>
<dbReference type="GO" id="GO:0016788">
    <property type="term" value="F:hydrolase activity, acting on ester bonds"/>
    <property type="evidence" value="ECO:0007669"/>
    <property type="project" value="InterPro"/>
</dbReference>
<keyword evidence="4" id="KW-1185">Reference proteome</keyword>
<keyword evidence="1" id="KW-0378">Hydrolase</keyword>
<accession>A0A9W8CRH7</accession>
<proteinExistence type="predicted"/>
<comment type="caution">
    <text evidence="3">The sequence shown here is derived from an EMBL/GenBank/DDBJ whole genome shotgun (WGS) entry which is preliminary data.</text>
</comment>
<dbReference type="PANTHER" id="PTHR45648">
    <property type="entry name" value="GDSL LIPASE/ACYLHYDROLASE FAMILY PROTEIN (AFU_ORTHOLOGUE AFUA_4G14700)"/>
    <property type="match status" value="1"/>
</dbReference>
<reference evidence="3" key="1">
    <citation type="submission" date="2022-07" db="EMBL/GenBank/DDBJ databases">
        <title>Phylogenomic reconstructions and comparative analyses of Kickxellomycotina fungi.</title>
        <authorList>
            <person name="Reynolds N.K."/>
            <person name="Stajich J.E."/>
            <person name="Barry K."/>
            <person name="Grigoriev I.V."/>
            <person name="Crous P."/>
            <person name="Smith M.E."/>
        </authorList>
    </citation>
    <scope>NUCLEOTIDE SEQUENCE</scope>
    <source>
        <strain evidence="3">BCRC 34381</strain>
    </source>
</reference>
<keyword evidence="2" id="KW-0732">Signal</keyword>
<organism evidence="3 4">
    <name type="scientific">Coemansia biformis</name>
    <dbReference type="NCBI Taxonomy" id="1286918"/>
    <lineage>
        <taxon>Eukaryota</taxon>
        <taxon>Fungi</taxon>
        <taxon>Fungi incertae sedis</taxon>
        <taxon>Zoopagomycota</taxon>
        <taxon>Kickxellomycotina</taxon>
        <taxon>Kickxellomycetes</taxon>
        <taxon>Kickxellales</taxon>
        <taxon>Kickxellaceae</taxon>
        <taxon>Coemansia</taxon>
    </lineage>
</organism>
<dbReference type="PANTHER" id="PTHR45648:SF22">
    <property type="entry name" value="GDSL LIPASE_ACYLHYDROLASE FAMILY PROTEIN (AFU_ORTHOLOGUE AFUA_4G14700)"/>
    <property type="match status" value="1"/>
</dbReference>